<comment type="caution">
    <text evidence="3">The sequence shown here is derived from an EMBL/GenBank/DDBJ whole genome shotgun (WGS) entry which is preliminary data.</text>
</comment>
<sequence length="98" mass="9969">MFATTQPEALPAAVGDCSGLSSAVVFQNAATAALTTGILRAATDEVSALIAAKFVAHANTYQAMSAQATVIHEMFVNALITSTDSYEASEAADSTAAR</sequence>
<reference evidence="3 4" key="1">
    <citation type="submission" date="2017-03" db="EMBL/GenBank/DDBJ databases">
        <title>Genomic insights into Mycobacterium simiae human colonization.</title>
        <authorList>
            <person name="Steffani J.L."/>
            <person name="Brunck M.E."/>
            <person name="Cruz E."/>
            <person name="Montiel R."/>
            <person name="Barona F."/>
        </authorList>
    </citation>
    <scope>NUCLEOTIDE SEQUENCE [LARGE SCALE GENOMIC DNA]</scope>
    <source>
        <strain evidence="3 4">MsiGto</strain>
    </source>
</reference>
<gene>
    <name evidence="3" type="ORF">B5M45_17150</name>
    <name evidence="2" type="ORF">B5M45_17165</name>
</gene>
<organism evidence="3 4">
    <name type="scientific">Mycobacterium simiae</name>
    <name type="common">Mycobacterium habana</name>
    <dbReference type="NCBI Taxonomy" id="1784"/>
    <lineage>
        <taxon>Bacteria</taxon>
        <taxon>Bacillati</taxon>
        <taxon>Actinomycetota</taxon>
        <taxon>Actinomycetes</taxon>
        <taxon>Mycobacteriales</taxon>
        <taxon>Mycobacteriaceae</taxon>
        <taxon>Mycobacterium</taxon>
        <taxon>Mycobacterium simiae complex</taxon>
    </lineage>
</organism>
<evidence type="ECO:0000259" key="1">
    <source>
        <dbReference type="Pfam" id="PF00934"/>
    </source>
</evidence>
<dbReference type="InterPro" id="IPR000084">
    <property type="entry name" value="PE-PGRS_N"/>
</dbReference>
<evidence type="ECO:0000313" key="3">
    <source>
        <dbReference type="EMBL" id="ORJ59001.1"/>
    </source>
</evidence>
<dbReference type="SUPFAM" id="SSF140459">
    <property type="entry name" value="PE/PPE dimer-like"/>
    <property type="match status" value="1"/>
</dbReference>
<evidence type="ECO:0000313" key="4">
    <source>
        <dbReference type="Proteomes" id="UP000193040"/>
    </source>
</evidence>
<dbReference type="Gene3D" id="1.10.287.850">
    <property type="entry name" value="HP0062-like domain"/>
    <property type="match status" value="1"/>
</dbReference>
<dbReference type="Pfam" id="PF00934">
    <property type="entry name" value="PE"/>
    <property type="match status" value="1"/>
</dbReference>
<name>A0A1X0Y1B8_MYCSI</name>
<dbReference type="EMBL" id="MZZM01000022">
    <property type="protein sequence ID" value="ORJ59001.1"/>
    <property type="molecule type" value="Genomic_DNA"/>
</dbReference>
<proteinExistence type="predicted"/>
<dbReference type="InterPro" id="IPR038332">
    <property type="entry name" value="PPE_sf"/>
</dbReference>
<protein>
    <submittedName>
        <fullName evidence="3">PE family protein</fullName>
    </submittedName>
</protein>
<evidence type="ECO:0000313" key="2">
    <source>
        <dbReference type="EMBL" id="ORJ58871.1"/>
    </source>
</evidence>
<dbReference type="EMBL" id="MZZM01000022">
    <property type="protein sequence ID" value="ORJ58871.1"/>
    <property type="molecule type" value="Genomic_DNA"/>
</dbReference>
<feature type="domain" description="PE" evidence="1">
    <location>
        <begin position="4"/>
        <end position="92"/>
    </location>
</feature>
<accession>A0A1X0Y1B8</accession>
<dbReference type="Proteomes" id="UP000193040">
    <property type="component" value="Unassembled WGS sequence"/>
</dbReference>
<dbReference type="AlphaFoldDB" id="A0A1X0Y1B8"/>
<dbReference type="RefSeq" id="WP_061555816.1">
    <property type="nucleotide sequence ID" value="NZ_JASWDE010000065.1"/>
</dbReference>
<keyword evidence="4" id="KW-1185">Reference proteome</keyword>